<dbReference type="PANTHER" id="PTHR34512">
    <property type="entry name" value="CELL SURFACE PROTEIN"/>
    <property type="match status" value="1"/>
</dbReference>
<dbReference type="Gene3D" id="2.130.10.10">
    <property type="entry name" value="YVTN repeat-like/Quinoprotein amine dehydrogenase"/>
    <property type="match status" value="2"/>
</dbReference>
<keyword evidence="2" id="KW-0732">Signal</keyword>
<feature type="chain" id="PRO_5028452255" description="Pyrrolo-quinoline quinone repeat domain-containing protein" evidence="2">
    <location>
        <begin position="29"/>
        <end position="1470"/>
    </location>
</feature>
<dbReference type="Pfam" id="PF13360">
    <property type="entry name" value="PQQ_2"/>
    <property type="match status" value="2"/>
</dbReference>
<dbReference type="InterPro" id="IPR018391">
    <property type="entry name" value="PQQ_b-propeller_rpt"/>
</dbReference>
<feature type="domain" description="Pyrrolo-quinoline quinone repeat" evidence="3">
    <location>
        <begin position="427"/>
        <end position="550"/>
    </location>
</feature>
<dbReference type="InterPro" id="IPR015943">
    <property type="entry name" value="WD40/YVTN_repeat-like_dom_sf"/>
</dbReference>
<dbReference type="InterPro" id="IPR011047">
    <property type="entry name" value="Quinoprotein_ADH-like_sf"/>
</dbReference>
<evidence type="ECO:0000256" key="1">
    <source>
        <dbReference type="SAM" id="MobiDB-lite"/>
    </source>
</evidence>
<sequence>MMRANRRTAAKWATLVATVLGFWAAAAAQPPADRVNPPANRPMGQTTDQEVAPPLAKQEGSAGSLRLRTDRPATERLEAARTQLRQGHAVEALQLLDRLPHEGFLVLDDRIVTVPWAVEQLLEHLPARQRADFNAAATPAATQAWQRFLVSQAWSDLLAFCRDYGQTEAGLAGWQTAAGRYRDEARWTLAAAAWKRVEQHAHARDRDREWAIIGQLESQFRLGDANALRALFTRHRDRLQKSTLTIAGRETLAADFVAPWLQETSNSELSQPGPLRPALTPRWTVPLQPPNNLGPHLEQWFSELRDHGVWLLPSARPLLTDRLVLVRSPQALLAVDSATGRPEWQIPFDDWPWIDANPGILDNPGYRTALLEQLGRRLLADTVLSQLTADRERVYLAQESRQTQGNPANFGAPAVRNGDGPMNPGERFNHLAAYRLDNGELVWRIGGVSAGPSYPLGGEYFCGPPTVIDDVLFVCGQQQTELQLLAIESRRGELLWKTTLGDLPRQLASDPARQRIACPVVWQDGVLLCPTAAGALVAVDPLTQTPRWAYRYGVSLRESAYRQRNENTAYLPDLWWDAWRETTLKCAGDIAVLASPESDWLHAVQVRTGQVQWSVPRGNALCLLDLADGAALVLEPTALRAHDLSTGRLRWRTPVGESAGRAVVTNTHLVLPTSDGGVIRLRLDDGRREDGAGAAEEPIGNLAMHQGDWYSVSTASLAAWPDLNEALPLAEQVLQSDPDDAAARRQAARYALQAGQAGRAWELLRADRALAAESLKRQSVSEILAREPDRWTEFRETWEALSPVERVERALELSAAAIRVGDRPAAAELLLNAVNEAPVAGAIPFENPRRLVRPDLSLVGAFVALLQQSSETERRAIEQRLAERWTKAASGTDPFAIQQLTERLAAVTSIQRRLGESSDAAFLGLPLLAVELRLLEAAGSADETLRSQALRELIAQLTRNGFPREADDYRRAMLRGDYGPVAQAAAAALPAPSSAWEREWPHVVPQADSQRERNEDVYQFPVPMDHDSGPLFDRLDVLVDRQGRSVRFSGGGVSGVWTVALPASQSSFRYLQHHTLGWGRGGLLILRVGFELFALAPFNDRGEPQAKVLWTLNTAGESGPSPDRLRLDVVPAVPGVREDEYRVVDFYGRSVGQVGPVRAGFLCYAEKSKLVSIDTLTGQRRWVRYDLPAGFVLGGDDDVIFVWQPQTGRIDWLQASDGRTIASQAWPISPDELILQSGRMFWHRAAGQPTRLVCEDPLEGRIVWSRDLLADETPFALSAHTLGAVRPNGTLQLLSAQTGAPQSPPLNLPGTAGIDRVVASRDDQRWYVAVSERVPQQAGLQQAQLRSGFRSPFINGPLAAIDRDGGQLLWQTGLEREPWPADQPRAVPLLMQVYKLPSPDLQAGRQSDGVVQLRDKRNGQVVFRRQGSDLVGYATLAADPDRAVVDLQLERETVRLRYRPLPPPPAPPDP</sequence>
<evidence type="ECO:0000259" key="3">
    <source>
        <dbReference type="Pfam" id="PF13360"/>
    </source>
</evidence>
<name>A0A7C2JY74_9PLAN</name>
<comment type="caution">
    <text evidence="4">The sequence shown here is derived from an EMBL/GenBank/DDBJ whole genome shotgun (WGS) entry which is preliminary data.</text>
</comment>
<dbReference type="SUPFAM" id="SSF50998">
    <property type="entry name" value="Quinoprotein alcohol dehydrogenase-like"/>
    <property type="match status" value="3"/>
</dbReference>
<protein>
    <recommendedName>
        <fullName evidence="3">Pyrrolo-quinoline quinone repeat domain-containing protein</fullName>
    </recommendedName>
</protein>
<gene>
    <name evidence="4" type="ORF">ENQ76_04030</name>
</gene>
<evidence type="ECO:0000313" key="4">
    <source>
        <dbReference type="EMBL" id="HEN14622.1"/>
    </source>
</evidence>
<dbReference type="InterPro" id="IPR002372">
    <property type="entry name" value="PQQ_rpt_dom"/>
</dbReference>
<evidence type="ECO:0000256" key="2">
    <source>
        <dbReference type="SAM" id="SignalP"/>
    </source>
</evidence>
<accession>A0A7C2JY74</accession>
<feature type="signal peptide" evidence="2">
    <location>
        <begin position="1"/>
        <end position="28"/>
    </location>
</feature>
<feature type="region of interest" description="Disordered" evidence="1">
    <location>
        <begin position="29"/>
        <end position="68"/>
    </location>
</feature>
<proteinExistence type="predicted"/>
<dbReference type="EMBL" id="DSOK01000123">
    <property type="protein sequence ID" value="HEN14622.1"/>
    <property type="molecule type" value="Genomic_DNA"/>
</dbReference>
<dbReference type="PANTHER" id="PTHR34512:SF30">
    <property type="entry name" value="OUTER MEMBRANE PROTEIN ASSEMBLY FACTOR BAMB"/>
    <property type="match status" value="1"/>
</dbReference>
<organism evidence="4">
    <name type="scientific">Schlesneria paludicola</name>
    <dbReference type="NCBI Taxonomy" id="360056"/>
    <lineage>
        <taxon>Bacteria</taxon>
        <taxon>Pseudomonadati</taxon>
        <taxon>Planctomycetota</taxon>
        <taxon>Planctomycetia</taxon>
        <taxon>Planctomycetales</taxon>
        <taxon>Planctomycetaceae</taxon>
        <taxon>Schlesneria</taxon>
    </lineage>
</organism>
<feature type="domain" description="Pyrrolo-quinoline quinone repeat" evidence="3">
    <location>
        <begin position="599"/>
        <end position="688"/>
    </location>
</feature>
<reference evidence="4" key="1">
    <citation type="journal article" date="2020" name="mSystems">
        <title>Genome- and Community-Level Interaction Insights into Carbon Utilization and Element Cycling Functions of Hydrothermarchaeota in Hydrothermal Sediment.</title>
        <authorList>
            <person name="Zhou Z."/>
            <person name="Liu Y."/>
            <person name="Xu W."/>
            <person name="Pan J."/>
            <person name="Luo Z.H."/>
            <person name="Li M."/>
        </authorList>
    </citation>
    <scope>NUCLEOTIDE SEQUENCE [LARGE SCALE GENOMIC DNA]</scope>
    <source>
        <strain evidence="4">SpSt-339</strain>
    </source>
</reference>
<dbReference type="SMART" id="SM00564">
    <property type="entry name" value="PQQ"/>
    <property type="match status" value="6"/>
</dbReference>